<organism evidence="1 2">
    <name type="scientific">Brucella pseudintermedia</name>
    <dbReference type="NCBI Taxonomy" id="370111"/>
    <lineage>
        <taxon>Bacteria</taxon>
        <taxon>Pseudomonadati</taxon>
        <taxon>Pseudomonadota</taxon>
        <taxon>Alphaproteobacteria</taxon>
        <taxon>Hyphomicrobiales</taxon>
        <taxon>Brucellaceae</taxon>
        <taxon>Brucella/Ochrobactrum group</taxon>
        <taxon>Brucella</taxon>
    </lineage>
</organism>
<dbReference type="RefSeq" id="WP_259698142.1">
    <property type="nucleotide sequence ID" value="NZ_CP099968.1"/>
</dbReference>
<dbReference type="Proteomes" id="UP001058739">
    <property type="component" value="Chromosome 02"/>
</dbReference>
<proteinExistence type="predicted"/>
<gene>
    <name evidence="1" type="ORF">NIK97_18205</name>
</gene>
<evidence type="ECO:0000313" key="2">
    <source>
        <dbReference type="Proteomes" id="UP001058739"/>
    </source>
</evidence>
<name>A0ABY5UEN3_9HYPH</name>
<accession>A0ABY5UEN3</accession>
<keyword evidence="2" id="KW-1185">Reference proteome</keyword>
<protein>
    <submittedName>
        <fullName evidence="1">Uncharacterized protein</fullName>
    </submittedName>
</protein>
<sequence length="59" mass="6197">MLGARSAEEIAAVVGEIAATGDKAIYRPTDVTRRADMEGLGHLRASVSEGSTSSFTMRV</sequence>
<reference evidence="1" key="1">
    <citation type="submission" date="2022-06" db="EMBL/GenBank/DDBJ databases">
        <title>Complete Genome Sequence of Deoxynivalenol-bioadsorption Ochrobactrum pseudintermedium ASAG-D25.</title>
        <authorList>
            <person name="Wang N."/>
        </authorList>
    </citation>
    <scope>NUCLEOTIDE SEQUENCE</scope>
    <source>
        <strain evidence="1">ASAG-D25</strain>
    </source>
</reference>
<evidence type="ECO:0000313" key="1">
    <source>
        <dbReference type="EMBL" id="UWL61813.1"/>
    </source>
</evidence>
<dbReference type="EMBL" id="CP099968">
    <property type="protein sequence ID" value="UWL61813.1"/>
    <property type="molecule type" value="Genomic_DNA"/>
</dbReference>